<dbReference type="GO" id="GO:0003677">
    <property type="term" value="F:DNA binding"/>
    <property type="evidence" value="ECO:0007669"/>
    <property type="project" value="InterPro"/>
</dbReference>
<sequence>MKDYISKTKVNTRLATSIPSAIRTKFDIEAGDELYWDIEDNKIVIKTKDAIK</sequence>
<evidence type="ECO:0000313" key="2">
    <source>
        <dbReference type="EMBL" id="CDF28700.1"/>
    </source>
</evidence>
<name>R7PTK2_METSM</name>
<proteinExistence type="predicted"/>
<organism evidence="2 3">
    <name type="scientific">Methanobrevibacter smithii CAG:186</name>
    <dbReference type="NCBI Taxonomy" id="1263088"/>
    <lineage>
        <taxon>Archaea</taxon>
        <taxon>Methanobacteriati</taxon>
        <taxon>Methanobacteriota</taxon>
        <taxon>Methanomada group</taxon>
        <taxon>Methanobacteria</taxon>
        <taxon>Methanobacteriales</taxon>
        <taxon>Methanobacteriaceae</taxon>
        <taxon>Methanobrevibacter</taxon>
    </lineage>
</organism>
<dbReference type="Gene3D" id="2.10.260.10">
    <property type="match status" value="1"/>
</dbReference>
<dbReference type="SMART" id="SM00966">
    <property type="entry name" value="SpoVT_AbrB"/>
    <property type="match status" value="1"/>
</dbReference>
<reference evidence="2" key="1">
    <citation type="submission" date="2012-11" db="EMBL/GenBank/DDBJ databases">
        <title>Dependencies among metagenomic species, viruses, plasmids and units of genetic variation.</title>
        <authorList>
            <person name="Nielsen H.B."/>
            <person name="Almeida M."/>
            <person name="Juncker A.S."/>
            <person name="Rasmussen S."/>
            <person name="Li J."/>
            <person name="Sunagawa S."/>
            <person name="Plichta D."/>
            <person name="Gautier L."/>
            <person name="Le Chatelier E."/>
            <person name="Peletier E."/>
            <person name="Bonde I."/>
            <person name="Nielsen T."/>
            <person name="Manichanh C."/>
            <person name="Arumugam M."/>
            <person name="Batto J."/>
            <person name="Santos M.B.Q.D."/>
            <person name="Blom N."/>
            <person name="Borruel N."/>
            <person name="Burgdorf K.S."/>
            <person name="Boumezbeur F."/>
            <person name="Casellas F."/>
            <person name="Dore J."/>
            <person name="Guarner F."/>
            <person name="Hansen T."/>
            <person name="Hildebrand F."/>
            <person name="Kaas R.S."/>
            <person name="Kennedy S."/>
            <person name="Kristiansen K."/>
            <person name="Kultima J.R."/>
            <person name="Leonard P."/>
            <person name="Levenez F."/>
            <person name="Lund O."/>
            <person name="Moumen B."/>
            <person name="Le Paslier D."/>
            <person name="Pons N."/>
            <person name="Pedersen O."/>
            <person name="Prifti E."/>
            <person name="Qin J."/>
            <person name="Raes J."/>
            <person name="Tap J."/>
            <person name="Tims S."/>
            <person name="Ussery D.W."/>
            <person name="Yamada T."/>
            <person name="MetaHit consortium"/>
            <person name="Renault P."/>
            <person name="Sicheritz-Ponten T."/>
            <person name="Bork P."/>
            <person name="Wang J."/>
            <person name="Brunak S."/>
            <person name="Ehrlich S.D."/>
        </authorList>
    </citation>
    <scope>NUCLEOTIDE SEQUENCE [LARGE SCALE GENOMIC DNA]</scope>
</reference>
<feature type="domain" description="SpoVT-AbrB" evidence="1">
    <location>
        <begin position="8"/>
        <end position="51"/>
    </location>
</feature>
<dbReference type="SUPFAM" id="SSF89447">
    <property type="entry name" value="AbrB/MazE/MraZ-like"/>
    <property type="match status" value="1"/>
</dbReference>
<dbReference type="InterPro" id="IPR007159">
    <property type="entry name" value="SpoVT-AbrB_dom"/>
</dbReference>
<evidence type="ECO:0000313" key="3">
    <source>
        <dbReference type="Proteomes" id="UP000018189"/>
    </source>
</evidence>
<dbReference type="EMBL" id="CBKP010000019">
    <property type="protein sequence ID" value="CDF28700.1"/>
    <property type="molecule type" value="Genomic_DNA"/>
</dbReference>
<dbReference type="NCBIfam" id="TIGR01439">
    <property type="entry name" value="lp_hng_hel_AbrB"/>
    <property type="match status" value="1"/>
</dbReference>
<dbReference type="InterPro" id="IPR037914">
    <property type="entry name" value="SpoVT-AbrB_sf"/>
</dbReference>
<protein>
    <recommendedName>
        <fullName evidence="1">SpoVT-AbrB domain-containing protein</fullName>
    </recommendedName>
</protein>
<dbReference type="Pfam" id="PF04014">
    <property type="entry name" value="MazE_antitoxin"/>
    <property type="match status" value="1"/>
</dbReference>
<evidence type="ECO:0000259" key="1">
    <source>
        <dbReference type="SMART" id="SM00966"/>
    </source>
</evidence>
<gene>
    <name evidence="2" type="ORF">BN522_00583</name>
</gene>
<dbReference type="AlphaFoldDB" id="R7PTK2"/>
<comment type="caution">
    <text evidence="2">The sequence shown here is derived from an EMBL/GenBank/DDBJ whole genome shotgun (WGS) entry which is preliminary data.</text>
</comment>
<accession>R7PTK2</accession>
<dbReference type="Proteomes" id="UP000018189">
    <property type="component" value="Unassembled WGS sequence"/>
</dbReference>